<reference evidence="2" key="1">
    <citation type="submission" date="2017-09" db="EMBL/GenBank/DDBJ databases">
        <title>Depth-based differentiation of microbial function through sediment-hosted aquifers and enrichment of novel symbionts in the deep terrestrial subsurface.</title>
        <authorList>
            <person name="Probst A.J."/>
            <person name="Ladd B."/>
            <person name="Jarett J.K."/>
            <person name="Geller-Mcgrath D.E."/>
            <person name="Sieber C.M.K."/>
            <person name="Emerson J.B."/>
            <person name="Anantharaman K."/>
            <person name="Thomas B.C."/>
            <person name="Malmstrom R."/>
            <person name="Stieglmeier M."/>
            <person name="Klingl A."/>
            <person name="Woyke T."/>
            <person name="Ryan C.M."/>
            <person name="Banfield J.F."/>
        </authorList>
    </citation>
    <scope>NUCLEOTIDE SEQUENCE [LARGE SCALE GENOMIC DNA]</scope>
</reference>
<dbReference type="EMBL" id="PFAM01000013">
    <property type="protein sequence ID" value="PIT96021.1"/>
    <property type="molecule type" value="Genomic_DNA"/>
</dbReference>
<dbReference type="Proteomes" id="UP000228533">
    <property type="component" value="Unassembled WGS sequence"/>
</dbReference>
<protein>
    <submittedName>
        <fullName evidence="1">Uncharacterized protein</fullName>
    </submittedName>
</protein>
<sequence>MCYNITIFKHIKINQYKGFVMKKSCFFLLVFSLLGFFLGCSSYVNPGYQDGKFTVKDAGGRQSPSEFIRNKEQESRLLTTQEFNNQKQLALSQKNLNNLRLLKEIEEQYYLCNKYSSLYHLLNTQLSNASAYVTIGYDDDDNIQVTGTGGRLSPRQFLYLKELEESLNSLQTLEKQFRQLLKEQDFKFAYKFTQSVCNLSLISDPSNPRTPNSTLVFLPIRNNSSRIIKITSGPFKDYVINPGNSTKEEKAFWSGYYKMEYTVMKLTDSKNPKDKKITIDKWSRKDFIDVPEDRTAEIIIN</sequence>
<gene>
    <name evidence="1" type="ORF">COT94_02025</name>
</gene>
<organism evidence="1 2">
    <name type="scientific">Candidatus Falkowbacteria bacterium CG10_big_fil_rev_8_21_14_0_10_37_14</name>
    <dbReference type="NCBI Taxonomy" id="1974561"/>
    <lineage>
        <taxon>Bacteria</taxon>
        <taxon>Candidatus Falkowiibacteriota</taxon>
    </lineage>
</organism>
<evidence type="ECO:0000313" key="1">
    <source>
        <dbReference type="EMBL" id="PIT96021.1"/>
    </source>
</evidence>
<dbReference type="AlphaFoldDB" id="A0A2M6WTF0"/>
<comment type="caution">
    <text evidence="1">The sequence shown here is derived from an EMBL/GenBank/DDBJ whole genome shotgun (WGS) entry which is preliminary data.</text>
</comment>
<name>A0A2M6WTF0_9BACT</name>
<proteinExistence type="predicted"/>
<accession>A0A2M6WTF0</accession>
<evidence type="ECO:0000313" key="2">
    <source>
        <dbReference type="Proteomes" id="UP000228533"/>
    </source>
</evidence>